<proteinExistence type="predicted"/>
<dbReference type="RefSeq" id="XP_047764192.1">
    <property type="nucleotide sequence ID" value="XM_047909151.1"/>
</dbReference>
<accession>A0A9Q8URK9</accession>
<dbReference type="OrthoDB" id="3824397at2759"/>
<evidence type="ECO:0000313" key="1">
    <source>
        <dbReference type="EMBL" id="UJO19826.1"/>
    </source>
</evidence>
<organism evidence="1 2">
    <name type="scientific">Passalora fulva</name>
    <name type="common">Tomato leaf mold</name>
    <name type="synonym">Cladosporium fulvum</name>
    <dbReference type="NCBI Taxonomy" id="5499"/>
    <lineage>
        <taxon>Eukaryota</taxon>
        <taxon>Fungi</taxon>
        <taxon>Dikarya</taxon>
        <taxon>Ascomycota</taxon>
        <taxon>Pezizomycotina</taxon>
        <taxon>Dothideomycetes</taxon>
        <taxon>Dothideomycetidae</taxon>
        <taxon>Mycosphaerellales</taxon>
        <taxon>Mycosphaerellaceae</taxon>
        <taxon>Fulvia</taxon>
    </lineage>
</organism>
<name>A0A9Q8URK9_PASFU</name>
<dbReference type="KEGG" id="ffu:CLAFUR5_10003"/>
<evidence type="ECO:0008006" key="3">
    <source>
        <dbReference type="Google" id="ProtNLM"/>
    </source>
</evidence>
<evidence type="ECO:0000313" key="2">
    <source>
        <dbReference type="Proteomes" id="UP000756132"/>
    </source>
</evidence>
<protein>
    <recommendedName>
        <fullName evidence="3">F-box domain-containing protein</fullName>
    </recommendedName>
</protein>
<reference evidence="1" key="1">
    <citation type="submission" date="2021-12" db="EMBL/GenBank/DDBJ databases">
        <authorList>
            <person name="Zaccaron A."/>
            <person name="Stergiopoulos I."/>
        </authorList>
    </citation>
    <scope>NUCLEOTIDE SEQUENCE</scope>
    <source>
        <strain evidence="1">Race5_Kim</strain>
    </source>
</reference>
<dbReference type="AlphaFoldDB" id="A0A9Q8URK9"/>
<sequence length="186" mass="21331">MTGTISANMVPTTRPSVPTAAPQVFAIPELLENILLHVDAVNLYLLEHTIKAFKGVMAGSRALRKRMFKEGAADLDDFSDFLEHPVMRRATYPFSCVAVRKWDGRYFFHTSTNWLIDNEPGLSVHKMPCTRPAWWRKIRPNMNSYCVVFDYNGHFLWNTRVLGYGFTLGRFVDSAARRLCQRSGRL</sequence>
<reference evidence="1" key="2">
    <citation type="journal article" date="2022" name="Microb. Genom.">
        <title>A chromosome-scale genome assembly of the tomato pathogen Cladosporium fulvum reveals a compartmentalized genome architecture and the presence of a dispensable chromosome.</title>
        <authorList>
            <person name="Zaccaron A.Z."/>
            <person name="Chen L.H."/>
            <person name="Samaras A."/>
            <person name="Stergiopoulos I."/>
        </authorList>
    </citation>
    <scope>NUCLEOTIDE SEQUENCE</scope>
    <source>
        <strain evidence="1">Race5_Kim</strain>
    </source>
</reference>
<dbReference type="Proteomes" id="UP000756132">
    <property type="component" value="Chromosome 7"/>
</dbReference>
<dbReference type="GeneID" id="71989881"/>
<gene>
    <name evidence="1" type="ORF">CLAFUR5_10003</name>
</gene>
<dbReference type="EMBL" id="CP090169">
    <property type="protein sequence ID" value="UJO19826.1"/>
    <property type="molecule type" value="Genomic_DNA"/>
</dbReference>
<keyword evidence="2" id="KW-1185">Reference proteome</keyword>